<dbReference type="Pfam" id="PF03968">
    <property type="entry name" value="LptD_N"/>
    <property type="match status" value="1"/>
</dbReference>
<reference evidence="7" key="1">
    <citation type="submission" date="2020-12" db="EMBL/GenBank/DDBJ databases">
        <title>The genome sequence of Inhella sp. 4Y17.</title>
        <authorList>
            <person name="Liu Y."/>
        </authorList>
    </citation>
    <scope>NUCLEOTIDE SEQUENCE</scope>
    <source>
        <strain evidence="7">4Y10</strain>
    </source>
</reference>
<evidence type="ECO:0000256" key="4">
    <source>
        <dbReference type="HAMAP-Rule" id="MF_01914"/>
    </source>
</evidence>
<proteinExistence type="inferred from homology"/>
<accession>A0A931NCH9</accession>
<keyword evidence="8" id="KW-1185">Reference proteome</keyword>
<dbReference type="InterPro" id="IPR052037">
    <property type="entry name" value="LPS_export_LptA"/>
</dbReference>
<dbReference type="PANTHER" id="PTHR36504:SF1">
    <property type="entry name" value="LIPOPOLYSACCHARIDE EXPORT SYSTEM PROTEIN LPTA"/>
    <property type="match status" value="1"/>
</dbReference>
<evidence type="ECO:0000256" key="3">
    <source>
        <dbReference type="ARBA" id="ARBA00022764"/>
    </source>
</evidence>
<organism evidence="7 8">
    <name type="scientific">Inhella gelatinilytica</name>
    <dbReference type="NCBI Taxonomy" id="2795030"/>
    <lineage>
        <taxon>Bacteria</taxon>
        <taxon>Pseudomonadati</taxon>
        <taxon>Pseudomonadota</taxon>
        <taxon>Betaproteobacteria</taxon>
        <taxon>Burkholderiales</taxon>
        <taxon>Sphaerotilaceae</taxon>
        <taxon>Inhella</taxon>
    </lineage>
</organism>
<dbReference type="GO" id="GO:0017089">
    <property type="term" value="F:glycolipid transfer activity"/>
    <property type="evidence" value="ECO:0007669"/>
    <property type="project" value="TreeGrafter"/>
</dbReference>
<dbReference type="GO" id="GO:0015920">
    <property type="term" value="P:lipopolysaccharide transport"/>
    <property type="evidence" value="ECO:0007669"/>
    <property type="project" value="UniProtKB-UniRule"/>
</dbReference>
<comment type="function">
    <text evidence="4">Involved in the assembly of lipopolysaccharide (LPS). Required for the translocation of LPS from the inner membrane to the outer membrane.</text>
</comment>
<dbReference type="HAMAP" id="MF_01914">
    <property type="entry name" value="LPS_assembly_LptA"/>
    <property type="match status" value="1"/>
</dbReference>
<keyword evidence="1 4" id="KW-0813">Transport</keyword>
<comment type="subcellular location">
    <subcellularLocation>
        <location evidence="4">Periplasm</location>
    </subcellularLocation>
</comment>
<feature type="compositionally biased region" description="Low complexity" evidence="5">
    <location>
        <begin position="176"/>
        <end position="188"/>
    </location>
</feature>
<name>A0A931NCH9_9BURK</name>
<dbReference type="AlphaFoldDB" id="A0A931NCH9"/>
<dbReference type="InterPro" id="IPR005653">
    <property type="entry name" value="OstA-like_N"/>
</dbReference>
<feature type="signal peptide" evidence="4">
    <location>
        <begin position="1"/>
        <end position="22"/>
    </location>
</feature>
<feature type="region of interest" description="Disordered" evidence="5">
    <location>
        <begin position="155"/>
        <end position="202"/>
    </location>
</feature>
<keyword evidence="3 4" id="KW-0574">Periplasm</keyword>
<evidence type="ECO:0000256" key="1">
    <source>
        <dbReference type="ARBA" id="ARBA00022448"/>
    </source>
</evidence>
<feature type="chain" id="PRO_5038196562" description="Lipopolysaccharide export system protein LptA" evidence="4">
    <location>
        <begin position="23"/>
        <end position="202"/>
    </location>
</feature>
<evidence type="ECO:0000259" key="6">
    <source>
        <dbReference type="Pfam" id="PF03968"/>
    </source>
</evidence>
<gene>
    <name evidence="4 7" type="primary">lptA</name>
    <name evidence="7" type="ORF">I7X43_01875</name>
</gene>
<dbReference type="Gene3D" id="2.60.450.10">
    <property type="entry name" value="Lipopolysaccharide (LPS) transport protein A like domain"/>
    <property type="match status" value="1"/>
</dbReference>
<keyword evidence="2 4" id="KW-0732">Signal</keyword>
<comment type="subunit">
    <text evidence="4">Component of the lipopolysaccharide transport and assembly complex.</text>
</comment>
<dbReference type="InterPro" id="IPR014340">
    <property type="entry name" value="LptA"/>
</dbReference>
<comment type="caution">
    <text evidence="7">The sequence shown here is derived from an EMBL/GenBank/DDBJ whole genome shotgun (WGS) entry which is preliminary data.</text>
</comment>
<dbReference type="EMBL" id="JAEDAL010000001">
    <property type="protein sequence ID" value="MBH9551584.1"/>
    <property type="molecule type" value="Genomic_DNA"/>
</dbReference>
<dbReference type="PANTHER" id="PTHR36504">
    <property type="entry name" value="LIPOPOLYSACCHARIDE EXPORT SYSTEM PROTEIN LPTA"/>
    <property type="match status" value="1"/>
</dbReference>
<dbReference type="Proteomes" id="UP000620139">
    <property type="component" value="Unassembled WGS sequence"/>
</dbReference>
<evidence type="ECO:0000256" key="5">
    <source>
        <dbReference type="SAM" id="MobiDB-lite"/>
    </source>
</evidence>
<dbReference type="GO" id="GO:0001530">
    <property type="term" value="F:lipopolysaccharide binding"/>
    <property type="evidence" value="ECO:0007669"/>
    <property type="project" value="InterPro"/>
</dbReference>
<dbReference type="GO" id="GO:0030288">
    <property type="term" value="C:outer membrane-bounded periplasmic space"/>
    <property type="evidence" value="ECO:0007669"/>
    <property type="project" value="TreeGrafter"/>
</dbReference>
<comment type="similarity">
    <text evidence="4">Belongs to the LptA family.</text>
</comment>
<dbReference type="RefSeq" id="WP_198099191.1">
    <property type="nucleotide sequence ID" value="NZ_JAEDAL010000001.1"/>
</dbReference>
<sequence length="202" mass="21693" precursor="true">MRQTVMWLGLALTCLGAPVAEAAKDDRTKPIAIESERSGTYNDRSKRVEWEGPVLLTQGSLQLRAALLEVEERKDGSHHARALSKGGEPVRFAQALDAPGERLEGQADRIEYDSGNDTVNFVGGALVRRLKGAQLLSELTGATILYNSRTETVQVQAGQSSPHPQGRTRMVMMPRSAAASEAAPAASAVPLKSTPALPPVRR</sequence>
<dbReference type="GO" id="GO:0009279">
    <property type="term" value="C:cell outer membrane"/>
    <property type="evidence" value="ECO:0007669"/>
    <property type="project" value="TreeGrafter"/>
</dbReference>
<dbReference type="NCBIfam" id="TIGR03002">
    <property type="entry name" value="outer_YhbN_LptA"/>
    <property type="match status" value="1"/>
</dbReference>
<dbReference type="GO" id="GO:0043165">
    <property type="term" value="P:Gram-negative-bacterium-type cell outer membrane assembly"/>
    <property type="evidence" value="ECO:0007669"/>
    <property type="project" value="UniProtKB-UniRule"/>
</dbReference>
<evidence type="ECO:0000313" key="7">
    <source>
        <dbReference type="EMBL" id="MBH9551584.1"/>
    </source>
</evidence>
<feature type="domain" description="Organic solvent tolerance-like N-terminal" evidence="6">
    <location>
        <begin position="33"/>
        <end position="151"/>
    </location>
</feature>
<evidence type="ECO:0000256" key="2">
    <source>
        <dbReference type="ARBA" id="ARBA00022729"/>
    </source>
</evidence>
<protein>
    <recommendedName>
        <fullName evidence="4">Lipopolysaccharide export system protein LptA</fullName>
    </recommendedName>
</protein>
<evidence type="ECO:0000313" key="8">
    <source>
        <dbReference type="Proteomes" id="UP000620139"/>
    </source>
</evidence>